<gene>
    <name evidence="1" type="ORF">SAMN04487759_11138</name>
</gene>
<name>A0A1H2SXX2_9FIRM</name>
<dbReference type="Proteomes" id="UP000182429">
    <property type="component" value="Unassembled WGS sequence"/>
</dbReference>
<proteinExistence type="predicted"/>
<organism evidence="1 2">
    <name type="scientific">Kandleria vitulina</name>
    <dbReference type="NCBI Taxonomy" id="1630"/>
    <lineage>
        <taxon>Bacteria</taxon>
        <taxon>Bacillati</taxon>
        <taxon>Bacillota</taxon>
        <taxon>Erysipelotrichia</taxon>
        <taxon>Erysipelotrichales</taxon>
        <taxon>Coprobacillaceae</taxon>
        <taxon>Kandleria</taxon>
    </lineage>
</organism>
<dbReference type="STRING" id="1630.SAMN05216514_10237"/>
<protein>
    <submittedName>
        <fullName evidence="1">Uncharacterized protein</fullName>
    </submittedName>
</protein>
<dbReference type="AlphaFoldDB" id="A0A1H2SXX2"/>
<evidence type="ECO:0000313" key="2">
    <source>
        <dbReference type="Proteomes" id="UP000182429"/>
    </source>
</evidence>
<dbReference type="RefSeq" id="WP_074686171.1">
    <property type="nucleotide sequence ID" value="NZ_FNNF01000011.1"/>
</dbReference>
<sequence>MSCLLYLKILDNKEFVIYYKKRNYYYICMRYFLVYPLSEKDYVYIDNLAKEIREKKNVKMIKAIKSCSFSLWNNNGEHIYVVSTNDQLSYMIIGASLIGLLLTPKKQRMFIKELSYKDE</sequence>
<accession>A0A1H2SXX2</accession>
<evidence type="ECO:0000313" key="1">
    <source>
        <dbReference type="EMBL" id="SDW36357.1"/>
    </source>
</evidence>
<reference evidence="1 2" key="1">
    <citation type="submission" date="2016-10" db="EMBL/GenBank/DDBJ databases">
        <authorList>
            <person name="de Groot N.N."/>
        </authorList>
    </citation>
    <scope>NUCLEOTIDE SEQUENCE [LARGE SCALE GENOMIC DNA]</scope>
    <source>
        <strain evidence="1 2">S3b</strain>
    </source>
</reference>
<dbReference type="EMBL" id="FNNF01000011">
    <property type="protein sequence ID" value="SDW36357.1"/>
    <property type="molecule type" value="Genomic_DNA"/>
</dbReference>